<dbReference type="Proteomes" id="UP000231279">
    <property type="component" value="Unassembled WGS sequence"/>
</dbReference>
<evidence type="ECO:0000313" key="2">
    <source>
        <dbReference type="Proteomes" id="UP000231279"/>
    </source>
</evidence>
<comment type="caution">
    <text evidence="1">The sequence shown here is derived from an EMBL/GenBank/DDBJ whole genome shotgun (WGS) entry which is preliminary data.</text>
</comment>
<keyword evidence="2" id="KW-1185">Reference proteome</keyword>
<sequence>MVSQHKSLSVYHVEYQYHGLVMQHQYHGLVMQHQLIMHNIKHFNQHNVK</sequence>
<organism evidence="1 2">
    <name type="scientific">Handroanthus impetiginosus</name>
    <dbReference type="NCBI Taxonomy" id="429701"/>
    <lineage>
        <taxon>Eukaryota</taxon>
        <taxon>Viridiplantae</taxon>
        <taxon>Streptophyta</taxon>
        <taxon>Embryophyta</taxon>
        <taxon>Tracheophyta</taxon>
        <taxon>Spermatophyta</taxon>
        <taxon>Magnoliopsida</taxon>
        <taxon>eudicotyledons</taxon>
        <taxon>Gunneridae</taxon>
        <taxon>Pentapetalae</taxon>
        <taxon>asterids</taxon>
        <taxon>lamiids</taxon>
        <taxon>Lamiales</taxon>
        <taxon>Bignoniaceae</taxon>
        <taxon>Crescentiina</taxon>
        <taxon>Tabebuia alliance</taxon>
        <taxon>Handroanthus</taxon>
    </lineage>
</organism>
<dbReference type="AlphaFoldDB" id="A0A2G9G2E7"/>
<gene>
    <name evidence="1" type="ORF">CDL12_28041</name>
</gene>
<reference evidence="2" key="1">
    <citation type="journal article" date="2018" name="Gigascience">
        <title>Genome assembly of the Pink Ipe (Handroanthus impetiginosus, Bignoniaceae), a highly valued, ecologically keystone Neotropical timber forest tree.</title>
        <authorList>
            <person name="Silva-Junior O.B."/>
            <person name="Grattapaglia D."/>
            <person name="Novaes E."/>
            <person name="Collevatti R.G."/>
        </authorList>
    </citation>
    <scope>NUCLEOTIDE SEQUENCE [LARGE SCALE GENOMIC DNA]</scope>
    <source>
        <strain evidence="2">cv. UFG-1</strain>
    </source>
</reference>
<dbReference type="EMBL" id="NKXS01007580">
    <property type="protein sequence ID" value="PIM99467.1"/>
    <property type="molecule type" value="Genomic_DNA"/>
</dbReference>
<proteinExistence type="predicted"/>
<accession>A0A2G9G2E7</accession>
<name>A0A2G9G2E7_9LAMI</name>
<evidence type="ECO:0000313" key="1">
    <source>
        <dbReference type="EMBL" id="PIM99467.1"/>
    </source>
</evidence>
<protein>
    <submittedName>
        <fullName evidence="1">Uncharacterized protein</fullName>
    </submittedName>
</protein>